<dbReference type="GO" id="GO:0008641">
    <property type="term" value="F:ubiquitin-like modifier activating enzyme activity"/>
    <property type="evidence" value="ECO:0007669"/>
    <property type="project" value="InterPro"/>
</dbReference>
<dbReference type="AlphaFoldDB" id="A0A644SU38"/>
<dbReference type="SUPFAM" id="SSF69572">
    <property type="entry name" value="Activating enzymes of the ubiquitin-like proteins"/>
    <property type="match status" value="1"/>
</dbReference>
<evidence type="ECO:0000259" key="1">
    <source>
        <dbReference type="Pfam" id="PF00899"/>
    </source>
</evidence>
<dbReference type="InterPro" id="IPR035985">
    <property type="entry name" value="Ubiquitin-activating_enz"/>
</dbReference>
<dbReference type="Pfam" id="PF00899">
    <property type="entry name" value="ThiF"/>
    <property type="match status" value="1"/>
</dbReference>
<proteinExistence type="predicted"/>
<evidence type="ECO:0000313" key="2">
    <source>
        <dbReference type="EMBL" id="MPL58218.1"/>
    </source>
</evidence>
<protein>
    <recommendedName>
        <fullName evidence="1">THIF-type NAD/FAD binding fold domain-containing protein</fullName>
    </recommendedName>
</protein>
<dbReference type="InterPro" id="IPR000594">
    <property type="entry name" value="ThiF_NAD_FAD-bd"/>
</dbReference>
<sequence length="211" mass="23256">MIQKIEDSLIPKGKVDLVGVGRLGLRTSINLIQVHRGGPKTINVFDNQKISKSDLIFLMYGGNVGEYKTDFIKRLSTHEKSYRNVESYNVNINEENLDLINGNVVVLELAGGDTISTAAKIIKHAHKNGAKTIGTGGIFGIGEEEIITKDISEFDDSNIVVNLLREEGIKKNHKIITTNKFITSGVPITPYVLDNVANIITKETLKELINI</sequence>
<comment type="caution">
    <text evidence="2">The sequence shown here is derived from an EMBL/GenBank/DDBJ whole genome shotgun (WGS) entry which is preliminary data.</text>
</comment>
<dbReference type="Gene3D" id="3.40.50.720">
    <property type="entry name" value="NAD(P)-binding Rossmann-like Domain"/>
    <property type="match status" value="1"/>
</dbReference>
<dbReference type="EMBL" id="VSSQ01000006">
    <property type="protein sequence ID" value="MPL58218.1"/>
    <property type="molecule type" value="Genomic_DNA"/>
</dbReference>
<reference evidence="2" key="1">
    <citation type="submission" date="2019-08" db="EMBL/GenBank/DDBJ databases">
        <authorList>
            <person name="Kucharzyk K."/>
            <person name="Murdoch R.W."/>
            <person name="Higgins S."/>
            <person name="Loffler F."/>
        </authorList>
    </citation>
    <scope>NUCLEOTIDE SEQUENCE</scope>
</reference>
<feature type="domain" description="THIF-type NAD/FAD binding fold" evidence="1">
    <location>
        <begin position="12"/>
        <end position="142"/>
    </location>
</feature>
<organism evidence="2">
    <name type="scientific">bioreactor metagenome</name>
    <dbReference type="NCBI Taxonomy" id="1076179"/>
    <lineage>
        <taxon>unclassified sequences</taxon>
        <taxon>metagenomes</taxon>
        <taxon>ecological metagenomes</taxon>
    </lineage>
</organism>
<gene>
    <name evidence="2" type="ORF">SDC9_03749</name>
</gene>
<accession>A0A644SU38</accession>
<name>A0A644SU38_9ZZZZ</name>